<dbReference type="InterPro" id="IPR050624">
    <property type="entry name" value="HTH-type_Tx_Regulator"/>
</dbReference>
<dbReference type="PATRIC" id="fig|1560234.3.peg.2290"/>
<dbReference type="InterPro" id="IPR009057">
    <property type="entry name" value="Homeodomain-like_sf"/>
</dbReference>
<evidence type="ECO:0000313" key="5">
    <source>
        <dbReference type="Proteomes" id="UP000091979"/>
    </source>
</evidence>
<keyword evidence="5" id="KW-1185">Reference proteome</keyword>
<dbReference type="Proteomes" id="UP000091979">
    <property type="component" value="Unassembled WGS sequence"/>
</dbReference>
<organism evidence="4 5">
    <name type="scientific">Halodesulfovibrio spirochaetisodalis</name>
    <dbReference type="NCBI Taxonomy" id="1560234"/>
    <lineage>
        <taxon>Bacteria</taxon>
        <taxon>Pseudomonadati</taxon>
        <taxon>Thermodesulfobacteriota</taxon>
        <taxon>Desulfovibrionia</taxon>
        <taxon>Desulfovibrionales</taxon>
        <taxon>Desulfovibrionaceae</taxon>
        <taxon>Halodesulfovibrio</taxon>
    </lineage>
</organism>
<accession>A0A1B7X9F0</accession>
<evidence type="ECO:0000256" key="2">
    <source>
        <dbReference type="PROSITE-ProRule" id="PRU00335"/>
    </source>
</evidence>
<dbReference type="Pfam" id="PF00440">
    <property type="entry name" value="TetR_N"/>
    <property type="match status" value="1"/>
</dbReference>
<dbReference type="SUPFAM" id="SSF46689">
    <property type="entry name" value="Homeodomain-like"/>
    <property type="match status" value="1"/>
</dbReference>
<dbReference type="PANTHER" id="PTHR43479">
    <property type="entry name" value="ACREF/ENVCD OPERON REPRESSOR-RELATED"/>
    <property type="match status" value="1"/>
</dbReference>
<sequence length="184" mass="21426">MPKIVDHAKMREEIALKAASVFLEYGYKGISMRQLCKHIEMSKSAVYHYFKSKDEIFKASTEAIVNYDFEVLSDVPLANVASLDEKCQNFERLFRVLSSRFFQELNLVMEYIETIGEDVVAKDELMNISNKKYQELLFRFVDEENSSTLYTMLLGLLTHRVLRGEDFSSEEIQLVARRQLTARV</sequence>
<name>A0A1B7X9F0_9BACT</name>
<dbReference type="InterPro" id="IPR001647">
    <property type="entry name" value="HTH_TetR"/>
</dbReference>
<keyword evidence="1 2" id="KW-0238">DNA-binding</keyword>
<dbReference type="PRINTS" id="PR00455">
    <property type="entry name" value="HTHTETR"/>
</dbReference>
<reference evidence="4 5" key="1">
    <citation type="submission" date="2015-01" db="EMBL/GenBank/DDBJ databases">
        <title>Desulfovibrio sp. JC271 draft genome sequence.</title>
        <authorList>
            <person name="Shivani Y."/>
            <person name="Subhash Y."/>
            <person name="Sasikala C."/>
            <person name="Ramana C.V."/>
        </authorList>
    </citation>
    <scope>NUCLEOTIDE SEQUENCE [LARGE SCALE GENOMIC DNA]</scope>
    <source>
        <strain evidence="4 5">JC271</strain>
    </source>
</reference>
<dbReference type="PANTHER" id="PTHR43479:SF11">
    <property type="entry name" value="ACREF_ENVCD OPERON REPRESSOR-RELATED"/>
    <property type="match status" value="1"/>
</dbReference>
<dbReference type="PROSITE" id="PS50977">
    <property type="entry name" value="HTH_TETR_2"/>
    <property type="match status" value="1"/>
</dbReference>
<comment type="caution">
    <text evidence="4">The sequence shown here is derived from an EMBL/GenBank/DDBJ whole genome shotgun (WGS) entry which is preliminary data.</text>
</comment>
<dbReference type="Gene3D" id="1.10.357.10">
    <property type="entry name" value="Tetracycline Repressor, domain 2"/>
    <property type="match status" value="1"/>
</dbReference>
<feature type="domain" description="HTH tetR-type" evidence="3">
    <location>
        <begin position="8"/>
        <end position="68"/>
    </location>
</feature>
<dbReference type="AlphaFoldDB" id="A0A1B7X9F0"/>
<dbReference type="GO" id="GO:0003677">
    <property type="term" value="F:DNA binding"/>
    <property type="evidence" value="ECO:0007669"/>
    <property type="project" value="UniProtKB-UniRule"/>
</dbReference>
<gene>
    <name evidence="4" type="ORF">SP90_15035</name>
</gene>
<dbReference type="STRING" id="1560234.SP90_15035"/>
<evidence type="ECO:0000313" key="4">
    <source>
        <dbReference type="EMBL" id="OBQ46005.1"/>
    </source>
</evidence>
<dbReference type="RefSeq" id="WP_066858140.1">
    <property type="nucleotide sequence ID" value="NZ_JXMS01000033.1"/>
</dbReference>
<dbReference type="OrthoDB" id="5365491at2"/>
<protein>
    <submittedName>
        <fullName evidence="4">TetR family transcriptional regulator</fullName>
    </submittedName>
</protein>
<proteinExistence type="predicted"/>
<evidence type="ECO:0000256" key="1">
    <source>
        <dbReference type="ARBA" id="ARBA00023125"/>
    </source>
</evidence>
<dbReference type="EMBL" id="JXMS01000033">
    <property type="protein sequence ID" value="OBQ46005.1"/>
    <property type="molecule type" value="Genomic_DNA"/>
</dbReference>
<feature type="DNA-binding region" description="H-T-H motif" evidence="2">
    <location>
        <begin position="31"/>
        <end position="50"/>
    </location>
</feature>
<evidence type="ECO:0000259" key="3">
    <source>
        <dbReference type="PROSITE" id="PS50977"/>
    </source>
</evidence>